<sequence length="207" mass="24352">MVYNKIMEREAYVVIFSELMDKVNQYLEERWNANVIVTGTEGAGLSRFYVYAAYQLIFQHHDKVKSLPSFDLVLNSRNEYHKYCASTKEFTLLAVDEANDISLKHRVIRLIEGDSSKLLGWRGVSILFAAEGLPSMHRYAKVDPYTYILPVWTLDELRALNSLLRDDLQLPEDALSARYYRNYIYRVLRMVPDKSDYRAKYHWDFLS</sequence>
<dbReference type="VEuPathDB" id="FungiDB:PYU1_G012886"/>
<dbReference type="HOGENOM" id="CLU_1574870_0_0_1"/>
<dbReference type="OMA" id="MWELTEL"/>
<accession>K3X6R4</accession>
<keyword evidence="2" id="KW-1185">Reference proteome</keyword>
<dbReference type="Proteomes" id="UP000019132">
    <property type="component" value="Unassembled WGS sequence"/>
</dbReference>
<protein>
    <submittedName>
        <fullName evidence="1">Uncharacterized protein</fullName>
    </submittedName>
</protein>
<reference evidence="1" key="3">
    <citation type="submission" date="2015-02" db="UniProtKB">
        <authorList>
            <consortium name="EnsemblProtists"/>
        </authorList>
    </citation>
    <scope>IDENTIFICATION</scope>
    <source>
        <strain evidence="1">DAOM BR144</strain>
    </source>
</reference>
<dbReference type="InParanoid" id="K3X6R4"/>
<organism evidence="1 2">
    <name type="scientific">Globisporangium ultimum (strain ATCC 200006 / CBS 805.95 / DAOM BR144)</name>
    <name type="common">Pythium ultimum</name>
    <dbReference type="NCBI Taxonomy" id="431595"/>
    <lineage>
        <taxon>Eukaryota</taxon>
        <taxon>Sar</taxon>
        <taxon>Stramenopiles</taxon>
        <taxon>Oomycota</taxon>
        <taxon>Peronosporomycetes</taxon>
        <taxon>Pythiales</taxon>
        <taxon>Pythiaceae</taxon>
        <taxon>Globisporangium</taxon>
    </lineage>
</organism>
<name>K3X6R4_GLOUD</name>
<dbReference type="EMBL" id="GL376607">
    <property type="status" value="NOT_ANNOTATED_CDS"/>
    <property type="molecule type" value="Genomic_DNA"/>
</dbReference>
<reference evidence="2" key="2">
    <citation type="submission" date="2010-04" db="EMBL/GenBank/DDBJ databases">
        <authorList>
            <person name="Buell R."/>
            <person name="Hamilton J."/>
            <person name="Hostetler J."/>
        </authorList>
    </citation>
    <scope>NUCLEOTIDE SEQUENCE [LARGE SCALE GENOMIC DNA]</scope>
    <source>
        <strain evidence="2">DAOM:BR144</strain>
    </source>
</reference>
<proteinExistence type="predicted"/>
<evidence type="ECO:0000313" key="1">
    <source>
        <dbReference type="EnsemblProtists" id="PYU1_T012913"/>
    </source>
</evidence>
<dbReference type="EnsemblProtists" id="PYU1_T012913">
    <property type="protein sequence ID" value="PYU1_T012913"/>
    <property type="gene ID" value="PYU1_G012886"/>
</dbReference>
<dbReference type="AlphaFoldDB" id="K3X6R4"/>
<reference evidence="2" key="1">
    <citation type="journal article" date="2010" name="Genome Biol.">
        <title>Genome sequence of the necrotrophic plant pathogen Pythium ultimum reveals original pathogenicity mechanisms and effector repertoire.</title>
        <authorList>
            <person name="Levesque C.A."/>
            <person name="Brouwer H."/>
            <person name="Cano L."/>
            <person name="Hamilton J.P."/>
            <person name="Holt C."/>
            <person name="Huitema E."/>
            <person name="Raffaele S."/>
            <person name="Robideau G.P."/>
            <person name="Thines M."/>
            <person name="Win J."/>
            <person name="Zerillo M.M."/>
            <person name="Beakes G.W."/>
            <person name="Boore J.L."/>
            <person name="Busam D."/>
            <person name="Dumas B."/>
            <person name="Ferriera S."/>
            <person name="Fuerstenberg S.I."/>
            <person name="Gachon C.M."/>
            <person name="Gaulin E."/>
            <person name="Govers F."/>
            <person name="Grenville-Briggs L."/>
            <person name="Horner N."/>
            <person name="Hostetler J."/>
            <person name="Jiang R.H."/>
            <person name="Johnson J."/>
            <person name="Krajaejun T."/>
            <person name="Lin H."/>
            <person name="Meijer H.J."/>
            <person name="Moore B."/>
            <person name="Morris P."/>
            <person name="Phuntmart V."/>
            <person name="Puiu D."/>
            <person name="Shetty J."/>
            <person name="Stajich J.E."/>
            <person name="Tripathy S."/>
            <person name="Wawra S."/>
            <person name="van West P."/>
            <person name="Whitty B.R."/>
            <person name="Coutinho P.M."/>
            <person name="Henrissat B."/>
            <person name="Martin F."/>
            <person name="Thomas P.D."/>
            <person name="Tyler B.M."/>
            <person name="De Vries R.P."/>
            <person name="Kamoun S."/>
            <person name="Yandell M."/>
            <person name="Tisserat N."/>
            <person name="Buell C.R."/>
        </authorList>
    </citation>
    <scope>NUCLEOTIDE SEQUENCE</scope>
    <source>
        <strain evidence="2">DAOM:BR144</strain>
    </source>
</reference>
<evidence type="ECO:0000313" key="2">
    <source>
        <dbReference type="Proteomes" id="UP000019132"/>
    </source>
</evidence>